<organism evidence="5 6">
    <name type="scientific">Microbacterium arthrosphaerae</name>
    <dbReference type="NCBI Taxonomy" id="792652"/>
    <lineage>
        <taxon>Bacteria</taxon>
        <taxon>Bacillati</taxon>
        <taxon>Actinomycetota</taxon>
        <taxon>Actinomycetes</taxon>
        <taxon>Micrococcales</taxon>
        <taxon>Microbacteriaceae</taxon>
        <taxon>Microbacterium</taxon>
    </lineage>
</organism>
<evidence type="ECO:0000313" key="6">
    <source>
        <dbReference type="Proteomes" id="UP001283109"/>
    </source>
</evidence>
<keyword evidence="6" id="KW-1185">Reference proteome</keyword>
<feature type="domain" description="DUF11" evidence="3">
    <location>
        <begin position="1804"/>
        <end position="1949"/>
    </location>
</feature>
<comment type="caution">
    <text evidence="5">The sequence shown here is derived from an EMBL/GenBank/DDBJ whole genome shotgun (WGS) entry which is preliminary data.</text>
</comment>
<dbReference type="InterPro" id="IPR013783">
    <property type="entry name" value="Ig-like_fold"/>
</dbReference>
<feature type="transmembrane region" description="Helical" evidence="2">
    <location>
        <begin position="1962"/>
        <end position="1983"/>
    </location>
</feature>
<dbReference type="InterPro" id="IPR041033">
    <property type="entry name" value="SpaA_PFL_dom_1"/>
</dbReference>
<feature type="domain" description="SpaA-like prealbumin fold" evidence="4">
    <location>
        <begin position="366"/>
        <end position="449"/>
    </location>
</feature>
<evidence type="ECO:0000256" key="2">
    <source>
        <dbReference type="SAM" id="Phobius"/>
    </source>
</evidence>
<feature type="region of interest" description="Disordered" evidence="1">
    <location>
        <begin position="159"/>
        <end position="180"/>
    </location>
</feature>
<dbReference type="EMBL" id="JAWQEV010000004">
    <property type="protein sequence ID" value="MDW4573876.1"/>
    <property type="molecule type" value="Genomic_DNA"/>
</dbReference>
<dbReference type="Proteomes" id="UP001283109">
    <property type="component" value="Unassembled WGS sequence"/>
</dbReference>
<feature type="domain" description="DUF11" evidence="3">
    <location>
        <begin position="1490"/>
        <end position="1632"/>
    </location>
</feature>
<keyword evidence="2" id="KW-0812">Transmembrane</keyword>
<dbReference type="PANTHER" id="PTHR34819">
    <property type="entry name" value="LARGE CYSTEINE-RICH PERIPLASMIC PROTEIN OMCB"/>
    <property type="match status" value="1"/>
</dbReference>
<dbReference type="Pfam" id="PF17802">
    <property type="entry name" value="SpaA"/>
    <property type="match status" value="2"/>
</dbReference>
<dbReference type="Pfam" id="PF01345">
    <property type="entry name" value="DUF11"/>
    <property type="match status" value="2"/>
</dbReference>
<evidence type="ECO:0000313" key="5">
    <source>
        <dbReference type="EMBL" id="MDW4573876.1"/>
    </source>
</evidence>
<evidence type="ECO:0000259" key="4">
    <source>
        <dbReference type="Pfam" id="PF17802"/>
    </source>
</evidence>
<dbReference type="NCBIfam" id="TIGR01451">
    <property type="entry name" value="B_ant_repeat"/>
    <property type="match status" value="2"/>
</dbReference>
<evidence type="ECO:0000256" key="1">
    <source>
        <dbReference type="SAM" id="MobiDB-lite"/>
    </source>
</evidence>
<dbReference type="NCBIfam" id="TIGR01167">
    <property type="entry name" value="LPXTG_anchor"/>
    <property type="match status" value="1"/>
</dbReference>
<protein>
    <submittedName>
        <fullName evidence="5">SpaA isopeptide-forming pilin-related protein</fullName>
    </submittedName>
</protein>
<accession>A0ABU4H3G3</accession>
<feature type="domain" description="SpaA-like prealbumin fold" evidence="4">
    <location>
        <begin position="458"/>
        <end position="559"/>
    </location>
</feature>
<feature type="region of interest" description="Disordered" evidence="1">
    <location>
        <begin position="59"/>
        <end position="115"/>
    </location>
</feature>
<proteinExistence type="predicted"/>
<gene>
    <name evidence="5" type="ORF">R8Z58_13930</name>
</gene>
<keyword evidence="2" id="KW-1133">Transmembrane helix</keyword>
<dbReference type="InterPro" id="IPR047589">
    <property type="entry name" value="DUF11_rpt"/>
</dbReference>
<dbReference type="Gene3D" id="2.60.40.10">
    <property type="entry name" value="Immunoglobulins"/>
    <property type="match status" value="3"/>
</dbReference>
<dbReference type="InterPro" id="IPR001434">
    <property type="entry name" value="OmcB-like_DUF11"/>
</dbReference>
<sequence>MFRRTFVRASNIEGLRRRMRQERTQERRLALQRRWYVGGLAAVVASSLVFSGMSPAVAEEVTDPTTTTEQATTQATDAATPPAAEEPAAPPAAVEPAPVEPAPAAPEATTPEATTPDEVEAAPFAALAAPNAEEDVVALACTPLFYGFEIDGDRPANCGGNDWDSVPDASTNGHGPYKTDNDISDPATWYAAGNPAQHSTILNGQAWSTLVNGDPILFAAWDRESGTGSSGFIIEITKAPTRTGGIGNVPQPDRSQGGTVFYLDQSGNNGTILRGACTYTSLANYPGTCVTSNFPAGSFAGVTSEDGTFVEVGLNLALLANVKPGCPPTLGSAVYIRSFTGNNNELGGNIQAWAGPLTITPPSTCGSLAITKKNEAGAGLQGATFRISPSPTTNDPYLDVTTGVGGTITLSGTVKPGAYTVTEIDAPPGYLLPTPASQPVNVVTGQTASLVFIDPLGAVSWEKRSAAAGNPLLGGATFRITATGGDAANAPWDLDSNPITVTDNAGRDTNPAAGQLTVTGLPTGTYSVVETAAPSGYVLDATPRTFEIKDGAASATIENDFINIPYATVTLTKNWVNAFDGDKADISIGGDGQAAATSTAPVNGPVIQVQVAPGSELDLLEVLNGQNRGSYTSSLSCGALPISDNQGTSGSITVPQWPASATPVACTFTNTAKTTTVTLQKKWVDAFQGDSAKLSLTGDADGATSVATGAAGSQLDDTNVATATVRVGETVNFGEQLTTPSGASYGTTFSCTPTQTLTGGDKAYTLERMPDANVVCTFTNAAQKATVTLKKQWVNAFEDDIAHLSITGAGTASAAAEAPEGNGTSPQTAQVSVRIGDKVSLSEELDGDNQGDYTSTWSCTNGQSGNGENIGQLTVTGSVECTIVNTAKTIEVKVHKTWVDAFGGDTAQISLNGETKPSTAGTLGQLIVNETDSDVVVQTVRVGDDVNIAESLTGNRGTYSSSYVCTGYATQGSTTTIPGFEAPGVNVECTFTNTSVKVGVLLQKRWVGGLLNDESLLSVSPEFGPLLTKLSKITGGVTTFTDETNVIELQARIGAVLPMAESVTGNGEYDSSYSCLGGGQTSGQGAGRAFALTVTAATSPDGKIRCLFVNTARTATVHLVKTWVNGQTGDSADLSISGLVATTGTSVSNGAVGSFTDTENAISKQALIGSQVTVGELIKVVKGAASDYTSTLVCTTGDETEIFAADGRQGAFPMPNESVWCEFTNTAEQPTLALAKVVTGAPGVSDTNWVLTAAPELGPVLTNLNGGDVPRVAVPAGMPFHLSEALKAAFPGSNEFAAGQWACFNEAETPIAVTNSVAGAADLAGLNKGEDVTCVIVNSHLDQGFDFDKSAVSSVQRPDGTWDVTYKITVHNNSVLVPVMYDLSDTLDEPADGVTYLDAAWTGPTSGSFDLETSLTADLATGEELAPYDAVAQNDAIYTVVVHVAVDAVPAESEACPDEEDGIGIVNSATITVGEESDTDDACGTVHFDDVDIEKTASDLPEGGSVEPGDTFDYVLTVTNNGTRTAEDVVVTDEVPERLEVVDVTLPDGWTNDNGTDLVDGDNVLSVSVPTLAVGASAEIVLTVQLTATPVAPVEPGDSAEQPPAPLEELTNTACVAAERDQVEENNCDTVDIPVREITAIVYTRCVGDAPLLGWTITKSQALLGEEINFLWTPDSGTATTDPAEVAITQPGGTATWNDEIDWPGAAFTPSGVSIDYPGWRPIVASDIVPGSSPTQYYYPGTTEIISAEDQPDYVFNGLILDDSELDYAWRLGSTVTFQVNPELVFAVEYPAATPECFVARHSDVQIEKTASVDKTQPGASFTYSLAVANVSDDSAAENVVVTDTIPADIKITDVTWTGKGDANVFPNWQSCEVTGQNASGYGGALECVLFGPLQPQGANEGASAAPTITLSATVNPASKASSITNVAVVDYHTFGNPDDPGRDSDDATVLLSALPVTGGSIPPVLVILGLLALLAGTTMIVVTRRRRGEARGTV</sequence>
<evidence type="ECO:0000259" key="3">
    <source>
        <dbReference type="Pfam" id="PF01345"/>
    </source>
</evidence>
<dbReference type="InterPro" id="IPR051172">
    <property type="entry name" value="Chlamydia_OmcB"/>
</dbReference>
<feature type="compositionally biased region" description="Low complexity" evidence="1">
    <location>
        <begin position="105"/>
        <end position="114"/>
    </location>
</feature>
<keyword evidence="2" id="KW-0472">Membrane</keyword>
<reference evidence="5 6" key="1">
    <citation type="submission" date="2023-11" db="EMBL/GenBank/DDBJ databases">
        <title>Draft genome sequence of Microbacterium arthrosphaerae JCM 30492.</title>
        <authorList>
            <person name="Zhang G."/>
            <person name="Ding Y."/>
        </authorList>
    </citation>
    <scope>NUCLEOTIDE SEQUENCE [LARGE SCALE GENOMIC DNA]</scope>
    <source>
        <strain evidence="5 6">JCM 30492</strain>
    </source>
</reference>
<dbReference type="RefSeq" id="WP_318354385.1">
    <property type="nucleotide sequence ID" value="NZ_JAWQEV010000004.1"/>
</dbReference>
<feature type="compositionally biased region" description="Low complexity" evidence="1">
    <location>
        <begin position="59"/>
        <end position="97"/>
    </location>
</feature>
<name>A0ABU4H3G3_9MICO</name>